<protein>
    <submittedName>
        <fullName evidence="2">Uncharacterized protein</fullName>
    </submittedName>
</protein>
<accession>A0AAV8YU41</accession>
<evidence type="ECO:0000313" key="2">
    <source>
        <dbReference type="EMBL" id="KAJ8954995.1"/>
    </source>
</evidence>
<feature type="region of interest" description="Disordered" evidence="1">
    <location>
        <begin position="41"/>
        <end position="66"/>
    </location>
</feature>
<evidence type="ECO:0000256" key="1">
    <source>
        <dbReference type="SAM" id="MobiDB-lite"/>
    </source>
</evidence>
<comment type="caution">
    <text evidence="2">The sequence shown here is derived from an EMBL/GenBank/DDBJ whole genome shotgun (WGS) entry which is preliminary data.</text>
</comment>
<proteinExistence type="predicted"/>
<dbReference type="AlphaFoldDB" id="A0AAV8YU41"/>
<name>A0AAV8YU41_9CUCU</name>
<organism evidence="2 3">
    <name type="scientific">Aromia moschata</name>
    <dbReference type="NCBI Taxonomy" id="1265417"/>
    <lineage>
        <taxon>Eukaryota</taxon>
        <taxon>Metazoa</taxon>
        <taxon>Ecdysozoa</taxon>
        <taxon>Arthropoda</taxon>
        <taxon>Hexapoda</taxon>
        <taxon>Insecta</taxon>
        <taxon>Pterygota</taxon>
        <taxon>Neoptera</taxon>
        <taxon>Endopterygota</taxon>
        <taxon>Coleoptera</taxon>
        <taxon>Polyphaga</taxon>
        <taxon>Cucujiformia</taxon>
        <taxon>Chrysomeloidea</taxon>
        <taxon>Cerambycidae</taxon>
        <taxon>Cerambycinae</taxon>
        <taxon>Callichromatini</taxon>
        <taxon>Aromia</taxon>
    </lineage>
</organism>
<keyword evidence="3" id="KW-1185">Reference proteome</keyword>
<reference evidence="2" key="1">
    <citation type="journal article" date="2023" name="Insect Mol. Biol.">
        <title>Genome sequencing provides insights into the evolution of gene families encoding plant cell wall-degrading enzymes in longhorned beetles.</title>
        <authorList>
            <person name="Shin N.R."/>
            <person name="Okamura Y."/>
            <person name="Kirsch R."/>
            <person name="Pauchet Y."/>
        </authorList>
    </citation>
    <scope>NUCLEOTIDE SEQUENCE</scope>
    <source>
        <strain evidence="2">AMC_N1</strain>
    </source>
</reference>
<dbReference type="EMBL" id="JAPWTK010000041">
    <property type="protein sequence ID" value="KAJ8954995.1"/>
    <property type="molecule type" value="Genomic_DNA"/>
</dbReference>
<gene>
    <name evidence="2" type="ORF">NQ318_000427</name>
</gene>
<sequence length="66" mass="7750">MIYGVQKKVQIQDVQEIEVVKPPVENVQRILDTVQEEETLPSGRFSRCGSARRKKIEESPRPTWRR</sequence>
<dbReference type="Proteomes" id="UP001162162">
    <property type="component" value="Unassembled WGS sequence"/>
</dbReference>
<evidence type="ECO:0000313" key="3">
    <source>
        <dbReference type="Proteomes" id="UP001162162"/>
    </source>
</evidence>